<reference evidence="1 2" key="1">
    <citation type="submission" date="2024-09" db="EMBL/GenBank/DDBJ databases">
        <authorList>
            <person name="Sun Q."/>
            <person name="Mori K."/>
        </authorList>
    </citation>
    <scope>NUCLEOTIDE SEQUENCE [LARGE SCALE GENOMIC DNA]</scope>
    <source>
        <strain evidence="1 2">CCM 7228</strain>
    </source>
</reference>
<dbReference type="EMBL" id="JBHLVO010000002">
    <property type="protein sequence ID" value="MFC0270636.1"/>
    <property type="molecule type" value="Genomic_DNA"/>
</dbReference>
<sequence>MEKTEIMEKINKVKNKESDHETFYKVRPPEEFGDAVKLFLNNEENTYRAVVFDPDTLTEFYEKTLTDENRACSFISHTLEGKRDEAEIEHESSQPEYVNIYWDEWKE</sequence>
<organism evidence="1 2">
    <name type="scientific">Metabacillus herbersteinensis</name>
    <dbReference type="NCBI Taxonomy" id="283816"/>
    <lineage>
        <taxon>Bacteria</taxon>
        <taxon>Bacillati</taxon>
        <taxon>Bacillota</taxon>
        <taxon>Bacilli</taxon>
        <taxon>Bacillales</taxon>
        <taxon>Bacillaceae</taxon>
        <taxon>Metabacillus</taxon>
    </lineage>
</organism>
<name>A0ABV6GB53_9BACI</name>
<evidence type="ECO:0000313" key="1">
    <source>
        <dbReference type="EMBL" id="MFC0270636.1"/>
    </source>
</evidence>
<dbReference type="Proteomes" id="UP001589854">
    <property type="component" value="Unassembled WGS sequence"/>
</dbReference>
<gene>
    <name evidence="1" type="ORF">ACFFIX_04105</name>
</gene>
<comment type="caution">
    <text evidence="1">The sequence shown here is derived from an EMBL/GenBank/DDBJ whole genome shotgun (WGS) entry which is preliminary data.</text>
</comment>
<protein>
    <recommendedName>
        <fullName evidence="3">DUF1642 domain-containing protein</fullName>
    </recommendedName>
</protein>
<proteinExistence type="predicted"/>
<evidence type="ECO:0000313" key="2">
    <source>
        <dbReference type="Proteomes" id="UP001589854"/>
    </source>
</evidence>
<accession>A0ABV6GB53</accession>
<evidence type="ECO:0008006" key="3">
    <source>
        <dbReference type="Google" id="ProtNLM"/>
    </source>
</evidence>
<dbReference type="RefSeq" id="WP_378930811.1">
    <property type="nucleotide sequence ID" value="NZ_JBHLVO010000002.1"/>
</dbReference>
<keyword evidence="2" id="KW-1185">Reference proteome</keyword>